<dbReference type="InterPro" id="IPR000719">
    <property type="entry name" value="Prot_kinase_dom"/>
</dbReference>
<dbReference type="GO" id="GO:0004674">
    <property type="term" value="F:protein serine/threonine kinase activity"/>
    <property type="evidence" value="ECO:0007669"/>
    <property type="project" value="UniProtKB-KW"/>
</dbReference>
<feature type="region of interest" description="Disordered" evidence="10">
    <location>
        <begin position="386"/>
        <end position="423"/>
    </location>
</feature>
<evidence type="ECO:0000256" key="7">
    <source>
        <dbReference type="PIRSR" id="PIRSR000615-3"/>
    </source>
</evidence>
<accession>A0A0V0R940</accession>
<dbReference type="InterPro" id="IPR017441">
    <property type="entry name" value="Protein_kinase_ATP_BS"/>
</dbReference>
<evidence type="ECO:0000256" key="6">
    <source>
        <dbReference type="PIRSR" id="PIRSR000615-1"/>
    </source>
</evidence>
<evidence type="ECO:0000259" key="11">
    <source>
        <dbReference type="PROSITE" id="PS50011"/>
    </source>
</evidence>
<name>A0A0V0R940_PSEPJ</name>
<feature type="domain" description="Protein kinase" evidence="11">
    <location>
        <begin position="12"/>
        <end position="296"/>
    </location>
</feature>
<feature type="compositionally biased region" description="Basic and acidic residues" evidence="10">
    <location>
        <begin position="386"/>
        <end position="397"/>
    </location>
</feature>
<evidence type="ECO:0000256" key="3">
    <source>
        <dbReference type="ARBA" id="ARBA00022741"/>
    </source>
</evidence>
<dbReference type="InterPro" id="IPR011009">
    <property type="entry name" value="Kinase-like_dom_sf"/>
</dbReference>
<dbReference type="InterPro" id="IPR008271">
    <property type="entry name" value="Ser/Thr_kinase_AS"/>
</dbReference>
<feature type="compositionally biased region" description="Low complexity" evidence="10">
    <location>
        <begin position="342"/>
        <end position="366"/>
    </location>
</feature>
<evidence type="ECO:0000256" key="5">
    <source>
        <dbReference type="ARBA" id="ARBA00022840"/>
    </source>
</evidence>
<protein>
    <submittedName>
        <fullName evidence="12">Protein kinase-like domain</fullName>
    </submittedName>
</protein>
<dbReference type="AlphaFoldDB" id="A0A0V0R940"/>
<dbReference type="PROSITE" id="PS00108">
    <property type="entry name" value="PROTEIN_KINASE_ST"/>
    <property type="match status" value="1"/>
</dbReference>
<feature type="binding site" evidence="7">
    <location>
        <position position="142"/>
    </location>
    <ligand>
        <name>Mg(2+)</name>
        <dbReference type="ChEBI" id="CHEBI:18420"/>
    </ligand>
</feature>
<dbReference type="SUPFAM" id="SSF56112">
    <property type="entry name" value="Protein kinase-like (PK-like)"/>
    <property type="match status" value="1"/>
</dbReference>
<evidence type="ECO:0000313" key="13">
    <source>
        <dbReference type="Proteomes" id="UP000054937"/>
    </source>
</evidence>
<keyword evidence="7" id="KW-0479">Metal-binding</keyword>
<keyword evidence="7" id="KW-0460">Magnesium</keyword>
<comment type="caution">
    <text evidence="12">The sequence shown here is derived from an EMBL/GenBank/DDBJ whole genome shotgun (WGS) entry which is preliminary data.</text>
</comment>
<keyword evidence="3 8" id="KW-0547">Nucleotide-binding</keyword>
<evidence type="ECO:0000256" key="2">
    <source>
        <dbReference type="ARBA" id="ARBA00022679"/>
    </source>
</evidence>
<dbReference type="Gene3D" id="3.30.200.20">
    <property type="entry name" value="Phosphorylase Kinase, domain 1"/>
    <property type="match status" value="1"/>
</dbReference>
<keyword evidence="1 9" id="KW-0723">Serine/threonine-protein kinase</keyword>
<dbReference type="SMART" id="SM00220">
    <property type="entry name" value="S_TKc"/>
    <property type="match status" value="1"/>
</dbReference>
<sequence length="423" mass="48982">MDDQTQSKQAFYQVIKVVGDGSFGVVSKAVNTQTGEMVAIKQMKQDYENWDECLKLRELKALQKLKNHINIIKLKEIVQVEKKLNFITEYVQQNIWDYYNDQKKTGRPLSHDTIKSIFYQLCSAIKYMHQHGFFHRDLKPENILISAEGIVKIIDFGLAREIRSRPPYTDYVSTRWYRAPELLIRSTNYNSPVDIFAIGCIMAELFEGQPLFKGQSEIDQISKICGILGTPTKEDWNDGLIQANKQGLKLQGFDPIPLDQVLQNTPYDAIQIIQECLRWDPSKRPSISKILQHPYFKDVEKVLPWQVLEFDKNKTIPSKPKMSQEEIQKQIQQLEIQDDNNKNNNNNFNTNNNQSQKNQKQNQMQQIVSIEKKDSLNLDELEDMLNDNHNKEAESGKKVGSSNFGKNNHFIGKSSSDNHQQDI</sequence>
<feature type="active site" description="Proton acceptor" evidence="6">
    <location>
        <position position="137"/>
    </location>
</feature>
<dbReference type="PROSITE" id="PS50011">
    <property type="entry name" value="PROTEIN_KINASE_DOM"/>
    <property type="match status" value="1"/>
</dbReference>
<dbReference type="InterPro" id="IPR050117">
    <property type="entry name" value="MAPK"/>
</dbReference>
<organism evidence="12 13">
    <name type="scientific">Pseudocohnilembus persalinus</name>
    <name type="common">Ciliate</name>
    <dbReference type="NCBI Taxonomy" id="266149"/>
    <lineage>
        <taxon>Eukaryota</taxon>
        <taxon>Sar</taxon>
        <taxon>Alveolata</taxon>
        <taxon>Ciliophora</taxon>
        <taxon>Intramacronucleata</taxon>
        <taxon>Oligohymenophorea</taxon>
        <taxon>Scuticociliatia</taxon>
        <taxon>Philasterida</taxon>
        <taxon>Pseudocohnilembidae</taxon>
        <taxon>Pseudocohnilembus</taxon>
    </lineage>
</organism>
<proteinExistence type="inferred from homology"/>
<evidence type="ECO:0000256" key="4">
    <source>
        <dbReference type="ARBA" id="ARBA00022777"/>
    </source>
</evidence>
<comment type="similarity">
    <text evidence="9">Belongs to the protein kinase superfamily.</text>
</comment>
<reference evidence="12 13" key="1">
    <citation type="journal article" date="2015" name="Sci. Rep.">
        <title>Genome of the facultative scuticociliatosis pathogen Pseudocohnilembus persalinus provides insight into its virulence through horizontal gene transfer.</title>
        <authorList>
            <person name="Xiong J."/>
            <person name="Wang G."/>
            <person name="Cheng J."/>
            <person name="Tian M."/>
            <person name="Pan X."/>
            <person name="Warren A."/>
            <person name="Jiang C."/>
            <person name="Yuan D."/>
            <person name="Miao W."/>
        </authorList>
    </citation>
    <scope>NUCLEOTIDE SEQUENCE [LARGE SCALE GENOMIC DNA]</scope>
    <source>
        <strain evidence="12">36N120E</strain>
    </source>
</reference>
<keyword evidence="4 12" id="KW-0418">Kinase</keyword>
<evidence type="ECO:0000256" key="8">
    <source>
        <dbReference type="PROSITE-ProRule" id="PRU10141"/>
    </source>
</evidence>
<evidence type="ECO:0000313" key="12">
    <source>
        <dbReference type="EMBL" id="KRX11020.1"/>
    </source>
</evidence>
<evidence type="ECO:0000256" key="10">
    <source>
        <dbReference type="SAM" id="MobiDB-lite"/>
    </source>
</evidence>
<evidence type="ECO:0000256" key="9">
    <source>
        <dbReference type="RuleBase" id="RU000304"/>
    </source>
</evidence>
<keyword evidence="2" id="KW-0808">Transferase</keyword>
<dbReference type="CDD" id="cd07830">
    <property type="entry name" value="STKc_MAK_like"/>
    <property type="match status" value="1"/>
</dbReference>
<keyword evidence="5 8" id="KW-0067">ATP-binding</keyword>
<feature type="region of interest" description="Disordered" evidence="10">
    <location>
        <begin position="339"/>
        <end position="366"/>
    </location>
</feature>
<dbReference type="FunFam" id="3.30.200.20:FF:000545">
    <property type="entry name" value="CMGC family protein kinase"/>
    <property type="match status" value="1"/>
</dbReference>
<dbReference type="PROSITE" id="PS00107">
    <property type="entry name" value="PROTEIN_KINASE_ATP"/>
    <property type="match status" value="1"/>
</dbReference>
<dbReference type="OrthoDB" id="2158884at2759"/>
<dbReference type="GO" id="GO:0046872">
    <property type="term" value="F:metal ion binding"/>
    <property type="evidence" value="ECO:0007669"/>
    <property type="project" value="UniProtKB-KW"/>
</dbReference>
<dbReference type="GO" id="GO:0005524">
    <property type="term" value="F:ATP binding"/>
    <property type="evidence" value="ECO:0007669"/>
    <property type="project" value="UniProtKB-UniRule"/>
</dbReference>
<dbReference type="PANTHER" id="PTHR24055">
    <property type="entry name" value="MITOGEN-ACTIVATED PROTEIN KINASE"/>
    <property type="match status" value="1"/>
</dbReference>
<gene>
    <name evidence="12" type="ORF">PPERSA_01219</name>
</gene>
<feature type="compositionally biased region" description="Polar residues" evidence="10">
    <location>
        <begin position="413"/>
        <end position="423"/>
    </location>
</feature>
<dbReference type="OMA" id="AYKGWGS"/>
<feature type="binding site" evidence="8">
    <location>
        <position position="41"/>
    </location>
    <ligand>
        <name>ATP</name>
        <dbReference type="ChEBI" id="CHEBI:30616"/>
    </ligand>
</feature>
<evidence type="ECO:0000256" key="1">
    <source>
        <dbReference type="ARBA" id="ARBA00022527"/>
    </source>
</evidence>
<keyword evidence="13" id="KW-1185">Reference proteome</keyword>
<dbReference type="InParanoid" id="A0A0V0R940"/>
<dbReference type="EMBL" id="LDAU01000008">
    <property type="protein sequence ID" value="KRX11020.1"/>
    <property type="molecule type" value="Genomic_DNA"/>
</dbReference>
<feature type="binding site" evidence="7">
    <location>
        <position position="155"/>
    </location>
    <ligand>
        <name>Mg(2+)</name>
        <dbReference type="ChEBI" id="CHEBI:18420"/>
    </ligand>
</feature>
<dbReference type="Proteomes" id="UP000054937">
    <property type="component" value="Unassembled WGS sequence"/>
</dbReference>
<dbReference type="Pfam" id="PF00069">
    <property type="entry name" value="Pkinase"/>
    <property type="match status" value="1"/>
</dbReference>
<dbReference type="Gene3D" id="1.10.510.10">
    <property type="entry name" value="Transferase(Phosphotransferase) domain 1"/>
    <property type="match status" value="1"/>
</dbReference>
<dbReference type="FunFam" id="1.10.510.10:FF:000624">
    <property type="entry name" value="Mitogen-activated protein kinase"/>
    <property type="match status" value="1"/>
</dbReference>